<dbReference type="PROSITE" id="PS51257">
    <property type="entry name" value="PROKAR_LIPOPROTEIN"/>
    <property type="match status" value="1"/>
</dbReference>
<reference evidence="2" key="1">
    <citation type="journal article" date="2014" name="Int. J. Syst. Evol. Microbiol.">
        <title>Complete genome sequence of Corynebacterium casei LMG S-19264T (=DSM 44701T), isolated from a smear-ripened cheese.</title>
        <authorList>
            <consortium name="US DOE Joint Genome Institute (JGI-PGF)"/>
            <person name="Walter F."/>
            <person name="Albersmeier A."/>
            <person name="Kalinowski J."/>
            <person name="Ruckert C."/>
        </authorList>
    </citation>
    <scope>NUCLEOTIDE SEQUENCE</scope>
    <source>
        <strain evidence="2">NBRC 108769</strain>
    </source>
</reference>
<proteinExistence type="predicted"/>
<accession>A0AA37SUE6</accession>
<name>A0AA37SUE6_9BACT</name>
<sequence length="527" mass="59413">MKKNRWIYATALISTIFFMSSCFFYKTVSIENISETSIEALSKQKQFLTLQEEGSDVIYLLENYTIENGMIIGNLALSTESDHPGNQNSFIRARGKHAKNYLHLFTLTSLEAGPLEIPISSISDVRSHEGNFIASTLATLGVITVAGVVGIVTFLAIACSCPHVATINPDGSTEFQGSLFPGSIFKSLKRKDYLVLNNVENSDEDLITVQVYNELDEIQYIDQIELLAVKHEQNHIGLLDNKNLIAYNIGELPTNAITQIDRNITEVLQFRDEQGYDFDDPAIEENLNSITLSFNTANVNEQALLVIRGQQTELLEQTAELFFQQFGSEFSTWVEKMNDKDPSNYNENAIKQGISLNAFIKQQGEWKYFGNYENVGAMAQRDLAIPIDLSGIKGEVEIKLEAAYGFWSLDMVTLTSDYTLDLNASPLELISAFNQDHEDVKKSLDHLDENHIVQALKGTSTTLKFRVTDDENSTYILSGSGYYNHERTYANAPNYKFLRKMKMTKHSTHQLAQMVRLYEDMHLASNQ</sequence>
<organism evidence="2 3">
    <name type="scientific">Portibacter lacus</name>
    <dbReference type="NCBI Taxonomy" id="1099794"/>
    <lineage>
        <taxon>Bacteria</taxon>
        <taxon>Pseudomonadati</taxon>
        <taxon>Bacteroidota</taxon>
        <taxon>Saprospiria</taxon>
        <taxon>Saprospirales</taxon>
        <taxon>Haliscomenobacteraceae</taxon>
        <taxon>Portibacter</taxon>
    </lineage>
</organism>
<evidence type="ECO:0000256" key="1">
    <source>
        <dbReference type="SAM" id="Phobius"/>
    </source>
</evidence>
<evidence type="ECO:0000313" key="3">
    <source>
        <dbReference type="Proteomes" id="UP001156666"/>
    </source>
</evidence>
<dbReference type="EMBL" id="BSOH01000037">
    <property type="protein sequence ID" value="GLR19884.1"/>
    <property type="molecule type" value="Genomic_DNA"/>
</dbReference>
<keyword evidence="1" id="KW-0812">Transmembrane</keyword>
<feature type="transmembrane region" description="Helical" evidence="1">
    <location>
        <begin position="132"/>
        <end position="158"/>
    </location>
</feature>
<keyword evidence="1" id="KW-0472">Membrane</keyword>
<feature type="transmembrane region" description="Helical" evidence="1">
    <location>
        <begin position="6"/>
        <end position="25"/>
    </location>
</feature>
<gene>
    <name evidence="2" type="ORF">GCM10007940_45000</name>
</gene>
<dbReference type="Proteomes" id="UP001156666">
    <property type="component" value="Unassembled WGS sequence"/>
</dbReference>
<keyword evidence="1" id="KW-1133">Transmembrane helix</keyword>
<reference evidence="2" key="2">
    <citation type="submission" date="2023-01" db="EMBL/GenBank/DDBJ databases">
        <title>Draft genome sequence of Portibacter lacus strain NBRC 108769.</title>
        <authorList>
            <person name="Sun Q."/>
            <person name="Mori K."/>
        </authorList>
    </citation>
    <scope>NUCLEOTIDE SEQUENCE</scope>
    <source>
        <strain evidence="2">NBRC 108769</strain>
    </source>
</reference>
<protein>
    <submittedName>
        <fullName evidence="2">Uncharacterized protein</fullName>
    </submittedName>
</protein>
<evidence type="ECO:0000313" key="2">
    <source>
        <dbReference type="EMBL" id="GLR19884.1"/>
    </source>
</evidence>
<keyword evidence="3" id="KW-1185">Reference proteome</keyword>
<dbReference type="RefSeq" id="WP_235293411.1">
    <property type="nucleotide sequence ID" value="NZ_BSOH01000037.1"/>
</dbReference>
<comment type="caution">
    <text evidence="2">The sequence shown here is derived from an EMBL/GenBank/DDBJ whole genome shotgun (WGS) entry which is preliminary data.</text>
</comment>
<dbReference type="AlphaFoldDB" id="A0AA37SUE6"/>